<comment type="similarity">
    <text evidence="2">Belongs to the bacterial flagellin family.</text>
</comment>
<dbReference type="PANTHER" id="PTHR42792">
    <property type="entry name" value="FLAGELLIN"/>
    <property type="match status" value="1"/>
</dbReference>
<dbReference type="RefSeq" id="WP_166035513.1">
    <property type="nucleotide sequence ID" value="NZ_CP049887.1"/>
</dbReference>
<keyword evidence="6" id="KW-0282">Flagellum</keyword>
<evidence type="ECO:0000313" key="6">
    <source>
        <dbReference type="EMBL" id="QIL49319.1"/>
    </source>
</evidence>
<reference evidence="6 7" key="1">
    <citation type="submission" date="2020-03" db="EMBL/GenBank/DDBJ databases">
        <title>Vagococcus sp. nov., isolated from beetles.</title>
        <authorList>
            <person name="Hyun D.-W."/>
            <person name="Bae J.-W."/>
        </authorList>
    </citation>
    <scope>NUCLEOTIDE SEQUENCE [LARGE SCALE GENOMIC DNA]</scope>
    <source>
        <strain evidence="6 7">HDW17B</strain>
    </source>
</reference>
<dbReference type="SUPFAM" id="SSF64518">
    <property type="entry name" value="Phase 1 flagellin"/>
    <property type="match status" value="1"/>
</dbReference>
<keyword evidence="6" id="KW-0966">Cell projection</keyword>
<evidence type="ECO:0000256" key="2">
    <source>
        <dbReference type="ARBA" id="ARBA00005709"/>
    </source>
</evidence>
<feature type="domain" description="Flagellin N-terminal" evidence="4">
    <location>
        <begin position="7"/>
        <end position="140"/>
    </location>
</feature>
<dbReference type="InterPro" id="IPR013384">
    <property type="entry name" value="Flagell_FlgL"/>
</dbReference>
<gene>
    <name evidence="6" type="primary">flgL</name>
    <name evidence="6" type="ORF">G7082_12860</name>
</gene>
<dbReference type="EMBL" id="CP049887">
    <property type="protein sequence ID" value="QIL49319.1"/>
    <property type="molecule type" value="Genomic_DNA"/>
</dbReference>
<sequence length="317" mass="35470">MRVSDANQHASFQRNLNHNYTMMNKYHRQLSSFLEIEKSSDNPLAFSKILQMNDSIYRNEGYNQTINESIGWSNTQDAALKNATESMHRVRDLMLASANETLGPDEMKANKQEMISEIDGIVDSLNTTYDGRYVFGGQNTQTPPFEVVKDDNGDITEIKYHGTANNLPREIAEGVNVELVTDGTKFMNETTDANGNVDNLNIFVQDLMLAMNNNDHAAISGTAATSDQPATGLVARWDTHLENMVDARAKIGTTTNRLESARDRNEAENLQLKEALSEKQDIDVAEKYMEFSNQMVAYQACLSVGSKIMQTSLLDYV</sequence>
<dbReference type="PANTHER" id="PTHR42792:SF1">
    <property type="entry name" value="FLAGELLAR HOOK-ASSOCIATED PROTEIN 3"/>
    <property type="match status" value="1"/>
</dbReference>
<dbReference type="InterPro" id="IPR046358">
    <property type="entry name" value="Flagellin_C"/>
</dbReference>
<dbReference type="KEGG" id="vhy:G7082_12860"/>
<evidence type="ECO:0000256" key="3">
    <source>
        <dbReference type="ARBA" id="ARBA00023143"/>
    </source>
</evidence>
<dbReference type="GO" id="GO:0071973">
    <property type="term" value="P:bacterial-type flagellum-dependent cell motility"/>
    <property type="evidence" value="ECO:0007669"/>
    <property type="project" value="InterPro"/>
</dbReference>
<dbReference type="AlphaFoldDB" id="A0A6G8AWI2"/>
<protein>
    <submittedName>
        <fullName evidence="6">Flagellar hook-associated protein 3</fullName>
    </submittedName>
</protein>
<keyword evidence="7" id="KW-1185">Reference proteome</keyword>
<dbReference type="GO" id="GO:0009424">
    <property type="term" value="C:bacterial-type flagellum hook"/>
    <property type="evidence" value="ECO:0007669"/>
    <property type="project" value="InterPro"/>
</dbReference>
<dbReference type="NCBIfam" id="TIGR02550">
    <property type="entry name" value="flagell_flgL"/>
    <property type="match status" value="1"/>
</dbReference>
<keyword evidence="3" id="KW-0975">Bacterial flagellum</keyword>
<feature type="domain" description="Flagellin C-terminal" evidence="5">
    <location>
        <begin position="238"/>
        <end position="316"/>
    </location>
</feature>
<proteinExistence type="inferred from homology"/>
<dbReference type="InterPro" id="IPR001029">
    <property type="entry name" value="Flagellin_N"/>
</dbReference>
<evidence type="ECO:0000256" key="1">
    <source>
        <dbReference type="ARBA" id="ARBA00004365"/>
    </source>
</evidence>
<name>A0A6G8AWI2_9ENTE</name>
<dbReference type="Gene3D" id="1.20.1330.10">
    <property type="entry name" value="f41 fragment of flagellin, N-terminal domain"/>
    <property type="match status" value="1"/>
</dbReference>
<comment type="subcellular location">
    <subcellularLocation>
        <location evidence="1">Bacterial flagellum</location>
    </subcellularLocation>
</comment>
<organism evidence="6 7">
    <name type="scientific">Vagococcus hydrophili</name>
    <dbReference type="NCBI Taxonomy" id="2714947"/>
    <lineage>
        <taxon>Bacteria</taxon>
        <taxon>Bacillati</taxon>
        <taxon>Bacillota</taxon>
        <taxon>Bacilli</taxon>
        <taxon>Lactobacillales</taxon>
        <taxon>Enterococcaceae</taxon>
        <taxon>Vagococcus</taxon>
    </lineage>
</organism>
<accession>A0A6G8AWI2</accession>
<dbReference type="Pfam" id="PF00669">
    <property type="entry name" value="Flagellin_N"/>
    <property type="match status" value="1"/>
</dbReference>
<dbReference type="GO" id="GO:0005198">
    <property type="term" value="F:structural molecule activity"/>
    <property type="evidence" value="ECO:0007669"/>
    <property type="project" value="InterPro"/>
</dbReference>
<dbReference type="InterPro" id="IPR001492">
    <property type="entry name" value="Flagellin"/>
</dbReference>
<dbReference type="Pfam" id="PF00700">
    <property type="entry name" value="Flagellin_C"/>
    <property type="match status" value="1"/>
</dbReference>
<dbReference type="Proteomes" id="UP000501747">
    <property type="component" value="Chromosome"/>
</dbReference>
<keyword evidence="6" id="KW-0969">Cilium</keyword>
<evidence type="ECO:0000259" key="4">
    <source>
        <dbReference type="Pfam" id="PF00669"/>
    </source>
</evidence>
<evidence type="ECO:0000259" key="5">
    <source>
        <dbReference type="Pfam" id="PF00700"/>
    </source>
</evidence>
<evidence type="ECO:0000313" key="7">
    <source>
        <dbReference type="Proteomes" id="UP000501747"/>
    </source>
</evidence>